<dbReference type="SMART" id="SM00798">
    <property type="entry name" value="AICARFT_IMPCHas"/>
    <property type="match status" value="1"/>
</dbReference>
<dbReference type="SUPFAM" id="SSF52335">
    <property type="entry name" value="Methylglyoxal synthase-like"/>
    <property type="match status" value="1"/>
</dbReference>
<gene>
    <name evidence="8 10" type="primary">purH</name>
    <name evidence="10" type="ORF">ACFO4R_06640</name>
</gene>
<keyword evidence="5 8" id="KW-0658">Purine biosynthesis</keyword>
<evidence type="ECO:0000256" key="1">
    <source>
        <dbReference type="ARBA" id="ARBA00004844"/>
    </source>
</evidence>
<evidence type="ECO:0000256" key="4">
    <source>
        <dbReference type="ARBA" id="ARBA00022679"/>
    </source>
</evidence>
<dbReference type="RefSeq" id="WP_379788275.1">
    <property type="nucleotide sequence ID" value="NZ_JBHSHL010000022.1"/>
</dbReference>
<dbReference type="InterPro" id="IPR016193">
    <property type="entry name" value="Cytidine_deaminase-like"/>
</dbReference>
<evidence type="ECO:0000313" key="10">
    <source>
        <dbReference type="EMBL" id="MFC4804759.1"/>
    </source>
</evidence>
<comment type="catalytic activity">
    <reaction evidence="8">
        <text>(6R)-10-formyltetrahydrofolate + 5-amino-1-(5-phospho-beta-D-ribosyl)imidazole-4-carboxamide = 5-formamido-1-(5-phospho-D-ribosyl)imidazole-4-carboxamide + (6S)-5,6,7,8-tetrahydrofolate</text>
        <dbReference type="Rhea" id="RHEA:22192"/>
        <dbReference type="ChEBI" id="CHEBI:57453"/>
        <dbReference type="ChEBI" id="CHEBI:58467"/>
        <dbReference type="ChEBI" id="CHEBI:58475"/>
        <dbReference type="ChEBI" id="CHEBI:195366"/>
        <dbReference type="EC" id="2.1.2.3"/>
    </reaction>
</comment>
<dbReference type="NCBIfam" id="NF002049">
    <property type="entry name" value="PRK00881.1"/>
    <property type="match status" value="1"/>
</dbReference>
<evidence type="ECO:0000259" key="9">
    <source>
        <dbReference type="PROSITE" id="PS51855"/>
    </source>
</evidence>
<keyword evidence="7 8" id="KW-0511">Multifunctional enzyme</keyword>
<comment type="pathway">
    <text evidence="2 8">Purine metabolism; IMP biosynthesis via de novo pathway; 5-formamido-1-(5-phospho-D-ribosyl)imidazole-4-carboxamide from 5-amino-1-(5-phospho-D-ribosyl)imidazole-4-carboxamide (10-formyl THF route): step 1/1.</text>
</comment>
<comment type="domain">
    <text evidence="8">The IMP cyclohydrolase activity resides in the N-terminal region.</text>
</comment>
<dbReference type="Gene3D" id="3.40.140.20">
    <property type="match status" value="2"/>
</dbReference>
<evidence type="ECO:0000256" key="5">
    <source>
        <dbReference type="ARBA" id="ARBA00022755"/>
    </source>
</evidence>
<dbReference type="InterPro" id="IPR011607">
    <property type="entry name" value="MGS-like_dom"/>
</dbReference>
<feature type="domain" description="MGS-like" evidence="9">
    <location>
        <begin position="1"/>
        <end position="143"/>
    </location>
</feature>
<comment type="caution">
    <text evidence="10">The sequence shown here is derived from an EMBL/GenBank/DDBJ whole genome shotgun (WGS) entry which is preliminary data.</text>
</comment>
<dbReference type="Gene3D" id="3.40.50.1380">
    <property type="entry name" value="Methylglyoxal synthase-like domain"/>
    <property type="match status" value="1"/>
</dbReference>
<evidence type="ECO:0000313" key="11">
    <source>
        <dbReference type="Proteomes" id="UP001595916"/>
    </source>
</evidence>
<keyword evidence="4 8" id="KW-0808">Transferase</keyword>
<organism evidence="10 11">
    <name type="scientific">Filifactor villosus</name>
    <dbReference type="NCBI Taxonomy" id="29374"/>
    <lineage>
        <taxon>Bacteria</taxon>
        <taxon>Bacillati</taxon>
        <taxon>Bacillota</taxon>
        <taxon>Clostridia</taxon>
        <taxon>Peptostreptococcales</taxon>
        <taxon>Filifactoraceae</taxon>
        <taxon>Filifactor</taxon>
    </lineage>
</organism>
<dbReference type="Pfam" id="PF02142">
    <property type="entry name" value="MGS"/>
    <property type="match status" value="1"/>
</dbReference>
<proteinExistence type="inferred from homology"/>
<dbReference type="PROSITE" id="PS51855">
    <property type="entry name" value="MGS"/>
    <property type="match status" value="1"/>
</dbReference>
<dbReference type="HAMAP" id="MF_00139">
    <property type="entry name" value="PurH"/>
    <property type="match status" value="1"/>
</dbReference>
<dbReference type="CDD" id="cd01421">
    <property type="entry name" value="IMPCH"/>
    <property type="match status" value="1"/>
</dbReference>
<dbReference type="SUPFAM" id="SSF53927">
    <property type="entry name" value="Cytidine deaminase-like"/>
    <property type="match status" value="1"/>
</dbReference>
<comment type="catalytic activity">
    <reaction evidence="8">
        <text>IMP + H2O = 5-formamido-1-(5-phospho-D-ribosyl)imidazole-4-carboxamide</text>
        <dbReference type="Rhea" id="RHEA:18445"/>
        <dbReference type="ChEBI" id="CHEBI:15377"/>
        <dbReference type="ChEBI" id="CHEBI:58053"/>
        <dbReference type="ChEBI" id="CHEBI:58467"/>
        <dbReference type="EC" id="3.5.4.10"/>
    </reaction>
</comment>
<dbReference type="PIRSF" id="PIRSF000414">
    <property type="entry name" value="AICARFT_IMPCHas"/>
    <property type="match status" value="1"/>
</dbReference>
<dbReference type="GO" id="GO:0003937">
    <property type="term" value="F:IMP cyclohydrolase activity"/>
    <property type="evidence" value="ECO:0007669"/>
    <property type="project" value="UniProtKB-EC"/>
</dbReference>
<dbReference type="InterPro" id="IPR036914">
    <property type="entry name" value="MGS-like_dom_sf"/>
</dbReference>
<dbReference type="SMART" id="SM00851">
    <property type="entry name" value="MGS"/>
    <property type="match status" value="1"/>
</dbReference>
<evidence type="ECO:0000256" key="3">
    <source>
        <dbReference type="ARBA" id="ARBA00007667"/>
    </source>
</evidence>
<dbReference type="Proteomes" id="UP001595916">
    <property type="component" value="Unassembled WGS sequence"/>
</dbReference>
<keyword evidence="6 8" id="KW-0378">Hydrolase</keyword>
<dbReference type="NCBIfam" id="TIGR00355">
    <property type="entry name" value="purH"/>
    <property type="match status" value="1"/>
</dbReference>
<accession>A0ABV9QLG0</accession>
<dbReference type="EMBL" id="JBHSHL010000022">
    <property type="protein sequence ID" value="MFC4804759.1"/>
    <property type="molecule type" value="Genomic_DNA"/>
</dbReference>
<dbReference type="PANTHER" id="PTHR11692:SF0">
    <property type="entry name" value="BIFUNCTIONAL PURINE BIOSYNTHESIS PROTEIN ATIC"/>
    <property type="match status" value="1"/>
</dbReference>
<evidence type="ECO:0000256" key="2">
    <source>
        <dbReference type="ARBA" id="ARBA00004954"/>
    </source>
</evidence>
<evidence type="ECO:0000256" key="7">
    <source>
        <dbReference type="ARBA" id="ARBA00023268"/>
    </source>
</evidence>
<dbReference type="InterPro" id="IPR002695">
    <property type="entry name" value="PurH-like"/>
</dbReference>
<dbReference type="EC" id="2.1.2.3" evidence="8"/>
<comment type="pathway">
    <text evidence="1 8">Purine metabolism; IMP biosynthesis via de novo pathway; IMP from 5-formamido-1-(5-phospho-D-ribosyl)imidazole-4-carboxamide: step 1/1.</text>
</comment>
<reference evidence="11" key="1">
    <citation type="journal article" date="2019" name="Int. J. Syst. Evol. Microbiol.">
        <title>The Global Catalogue of Microorganisms (GCM) 10K type strain sequencing project: providing services to taxonomists for standard genome sequencing and annotation.</title>
        <authorList>
            <consortium name="The Broad Institute Genomics Platform"/>
            <consortium name="The Broad Institute Genome Sequencing Center for Infectious Disease"/>
            <person name="Wu L."/>
            <person name="Ma J."/>
        </authorList>
    </citation>
    <scope>NUCLEOTIDE SEQUENCE [LARGE SCALE GENOMIC DNA]</scope>
    <source>
        <strain evidence="11">CCUG 46385</strain>
    </source>
</reference>
<protein>
    <recommendedName>
        <fullName evidence="8">Bifunctional purine biosynthesis protein PurH</fullName>
    </recommendedName>
    <domain>
        <recommendedName>
            <fullName evidence="8">Phosphoribosylaminoimidazolecarboxamide formyltransferase</fullName>
            <ecNumber evidence="8">2.1.2.3</ecNumber>
        </recommendedName>
        <alternativeName>
            <fullName evidence="8">AICAR transformylase</fullName>
        </alternativeName>
    </domain>
    <domain>
        <recommendedName>
            <fullName evidence="8">IMP cyclohydrolase</fullName>
            <ecNumber evidence="8">3.5.4.10</ecNumber>
        </recommendedName>
        <alternativeName>
            <fullName evidence="8">ATIC</fullName>
        </alternativeName>
        <alternativeName>
            <fullName evidence="8">IMP synthase</fullName>
        </alternativeName>
        <alternativeName>
            <fullName evidence="8">Inosinicase</fullName>
        </alternativeName>
    </domain>
</protein>
<evidence type="ECO:0000256" key="6">
    <source>
        <dbReference type="ARBA" id="ARBA00022801"/>
    </source>
</evidence>
<dbReference type="GO" id="GO:0004643">
    <property type="term" value="F:phosphoribosylaminoimidazolecarboxamide formyltransferase activity"/>
    <property type="evidence" value="ECO:0007669"/>
    <property type="project" value="UniProtKB-EC"/>
</dbReference>
<comment type="similarity">
    <text evidence="3 8">Belongs to the PurH family.</text>
</comment>
<evidence type="ECO:0000256" key="8">
    <source>
        <dbReference type="HAMAP-Rule" id="MF_00139"/>
    </source>
</evidence>
<name>A0ABV9QLG0_9FIRM</name>
<dbReference type="EC" id="3.5.4.10" evidence="8"/>
<dbReference type="Pfam" id="PF01808">
    <property type="entry name" value="AICARFT_IMPCHas"/>
    <property type="match status" value="1"/>
</dbReference>
<sequence>MKRALLSVTDKTGIVEMAKALEELGYEVVSTGGTLKTIREAGVSAKAIEEITQFPEMLDGRVKTLHPVVHGGLLFRRDVESHVNTAKEHDIEPIDVVVVNLYRFEETLKAEKPHEEIIENIDIGGPSMVRSAAKNHRDVLIVTDVKDYERVIEKLKEGSADLAFREEMAMKAFAQTAYYDSMIARYFSQYTGKQSETFTLGLKKEGTLRYGENPHQSAAVYRDGFEDSLLSDYEQLNGKELSFNNLNDLNVAVELARCLKEEGRVATVALKHATPCAVALGDSVFESYSKAYDADPVSIFGGIVSCTGTVDLETAKMMNKIFLEIVAAPDFTQEALEELRTKKNLRVLKVDLQKELAEIDLKYISGKVLLQDTDKDADEGFEVVTEVWPSESRKRDMLFGMKVVQYVKSNAVVLVKDGVTLAIGGGQTSRIWALNSARNNNPDKDFSGAVLCSDAFFPFYDCVEAAHEMGVEAIIQPGGSVRDRESIDKCDEYKMSMVFTGVRHFKH</sequence>
<dbReference type="PANTHER" id="PTHR11692">
    <property type="entry name" value="BIFUNCTIONAL PURINE BIOSYNTHESIS PROTEIN PURH"/>
    <property type="match status" value="1"/>
</dbReference>
<keyword evidence="11" id="KW-1185">Reference proteome</keyword>
<dbReference type="InterPro" id="IPR024051">
    <property type="entry name" value="AICAR_Tfase_dup_dom_sf"/>
</dbReference>